<feature type="domain" description="HTH luxR-type" evidence="6">
    <location>
        <begin position="149"/>
        <end position="214"/>
    </location>
</feature>
<dbReference type="InterPro" id="IPR000792">
    <property type="entry name" value="Tscrpt_reg_LuxR_C"/>
</dbReference>
<evidence type="ECO:0000313" key="8">
    <source>
        <dbReference type="EMBL" id="GII94940.1"/>
    </source>
</evidence>
<evidence type="ECO:0000259" key="6">
    <source>
        <dbReference type="PROSITE" id="PS50043"/>
    </source>
</evidence>
<feature type="domain" description="Response regulatory" evidence="7">
    <location>
        <begin position="3"/>
        <end position="119"/>
    </location>
</feature>
<dbReference type="InterPro" id="IPR058245">
    <property type="entry name" value="NreC/VraR/RcsB-like_REC"/>
</dbReference>
<organism evidence="8 9">
    <name type="scientific">Sinosporangium siamense</name>
    <dbReference type="NCBI Taxonomy" id="1367973"/>
    <lineage>
        <taxon>Bacteria</taxon>
        <taxon>Bacillati</taxon>
        <taxon>Actinomycetota</taxon>
        <taxon>Actinomycetes</taxon>
        <taxon>Streptosporangiales</taxon>
        <taxon>Streptosporangiaceae</taxon>
        <taxon>Sinosporangium</taxon>
    </lineage>
</organism>
<dbReference type="Pfam" id="PF00072">
    <property type="entry name" value="Response_reg"/>
    <property type="match status" value="1"/>
</dbReference>
<dbReference type="SUPFAM" id="SSF46894">
    <property type="entry name" value="C-terminal effector domain of the bipartite response regulators"/>
    <property type="match status" value="1"/>
</dbReference>
<evidence type="ECO:0000256" key="1">
    <source>
        <dbReference type="ARBA" id="ARBA00022553"/>
    </source>
</evidence>
<dbReference type="GO" id="GO:0006355">
    <property type="term" value="P:regulation of DNA-templated transcription"/>
    <property type="evidence" value="ECO:0007669"/>
    <property type="project" value="InterPro"/>
</dbReference>
<comment type="caution">
    <text evidence="8">The sequence shown here is derived from an EMBL/GenBank/DDBJ whole genome shotgun (WGS) entry which is preliminary data.</text>
</comment>
<dbReference type="PROSITE" id="PS50110">
    <property type="entry name" value="RESPONSE_REGULATORY"/>
    <property type="match status" value="1"/>
</dbReference>
<dbReference type="CDD" id="cd17535">
    <property type="entry name" value="REC_NarL-like"/>
    <property type="match status" value="1"/>
</dbReference>
<dbReference type="EMBL" id="BOOW01000032">
    <property type="protein sequence ID" value="GII94940.1"/>
    <property type="molecule type" value="Genomic_DNA"/>
</dbReference>
<dbReference type="GO" id="GO:0000160">
    <property type="term" value="P:phosphorelay signal transduction system"/>
    <property type="evidence" value="ECO:0007669"/>
    <property type="project" value="InterPro"/>
</dbReference>
<evidence type="ECO:0000256" key="5">
    <source>
        <dbReference type="PROSITE-ProRule" id="PRU00169"/>
    </source>
</evidence>
<accession>A0A919RLB5</accession>
<dbReference type="RefSeq" id="WP_204029911.1">
    <property type="nucleotide sequence ID" value="NZ_BOOW01000032.1"/>
</dbReference>
<dbReference type="PANTHER" id="PTHR43214:SF24">
    <property type="entry name" value="TRANSCRIPTIONAL REGULATORY PROTEIN NARL-RELATED"/>
    <property type="match status" value="1"/>
</dbReference>
<evidence type="ECO:0000313" key="9">
    <source>
        <dbReference type="Proteomes" id="UP000606172"/>
    </source>
</evidence>
<reference evidence="8" key="1">
    <citation type="submission" date="2021-01" db="EMBL/GenBank/DDBJ databases">
        <title>Whole genome shotgun sequence of Sinosporangium siamense NBRC 109515.</title>
        <authorList>
            <person name="Komaki H."/>
            <person name="Tamura T."/>
        </authorList>
    </citation>
    <scope>NUCLEOTIDE SEQUENCE</scope>
    <source>
        <strain evidence="8">NBRC 109515</strain>
    </source>
</reference>
<gene>
    <name evidence="8" type="ORF">Ssi02_51710</name>
</gene>
<evidence type="ECO:0000256" key="3">
    <source>
        <dbReference type="ARBA" id="ARBA00023125"/>
    </source>
</evidence>
<keyword evidence="3 8" id="KW-0238">DNA-binding</keyword>
<dbReference type="SUPFAM" id="SSF52172">
    <property type="entry name" value="CheY-like"/>
    <property type="match status" value="1"/>
</dbReference>
<dbReference type="InterPro" id="IPR039420">
    <property type="entry name" value="WalR-like"/>
</dbReference>
<keyword evidence="2" id="KW-0805">Transcription regulation</keyword>
<feature type="modified residue" description="4-aspartylphosphate" evidence="5">
    <location>
        <position position="54"/>
    </location>
</feature>
<proteinExistence type="predicted"/>
<dbReference type="PRINTS" id="PR00038">
    <property type="entry name" value="HTHLUXR"/>
</dbReference>
<dbReference type="GO" id="GO:0003677">
    <property type="term" value="F:DNA binding"/>
    <property type="evidence" value="ECO:0007669"/>
    <property type="project" value="UniProtKB-KW"/>
</dbReference>
<dbReference type="InterPro" id="IPR011006">
    <property type="entry name" value="CheY-like_superfamily"/>
</dbReference>
<keyword evidence="9" id="KW-1185">Reference proteome</keyword>
<sequence length="226" mass="24240">MIEVLLVDDHVLVRAGLRMLLDTEPGLTAVGEAADGEDAVRQSHALRPHVVLMDLHMPGVDGVEATKRITAELPDTKVLVLSTFDLEEYVVSALRAGASGFLPKDASPEELVEGIKIVHRGEAVVAPRLLVGLIGTFVRPARPEPPIKLPGTLPALSDRERTVLTLIARGLSNQQIADEVGLSLSTVKNRVSDIFAKLGVRDRAQAVITAYEVGLVTPGEHRPHTS</sequence>
<dbReference type="PROSITE" id="PS50043">
    <property type="entry name" value="HTH_LUXR_2"/>
    <property type="match status" value="1"/>
</dbReference>
<evidence type="ECO:0000256" key="4">
    <source>
        <dbReference type="ARBA" id="ARBA00023163"/>
    </source>
</evidence>
<keyword evidence="1 5" id="KW-0597">Phosphoprotein</keyword>
<dbReference type="InterPro" id="IPR001789">
    <property type="entry name" value="Sig_transdc_resp-reg_receiver"/>
</dbReference>
<evidence type="ECO:0000259" key="7">
    <source>
        <dbReference type="PROSITE" id="PS50110"/>
    </source>
</evidence>
<name>A0A919RLB5_9ACTN</name>
<dbReference type="InterPro" id="IPR016032">
    <property type="entry name" value="Sig_transdc_resp-reg_C-effctor"/>
</dbReference>
<dbReference type="PANTHER" id="PTHR43214">
    <property type="entry name" value="TWO-COMPONENT RESPONSE REGULATOR"/>
    <property type="match status" value="1"/>
</dbReference>
<dbReference type="SMART" id="SM00448">
    <property type="entry name" value="REC"/>
    <property type="match status" value="1"/>
</dbReference>
<keyword evidence="4" id="KW-0804">Transcription</keyword>
<dbReference type="Gene3D" id="3.40.50.2300">
    <property type="match status" value="1"/>
</dbReference>
<evidence type="ECO:0000256" key="2">
    <source>
        <dbReference type="ARBA" id="ARBA00023015"/>
    </source>
</evidence>
<dbReference type="SMART" id="SM00421">
    <property type="entry name" value="HTH_LUXR"/>
    <property type="match status" value="1"/>
</dbReference>
<protein>
    <submittedName>
        <fullName evidence="8">DNA-binding response regulator</fullName>
    </submittedName>
</protein>
<dbReference type="Pfam" id="PF00196">
    <property type="entry name" value="GerE"/>
    <property type="match status" value="1"/>
</dbReference>
<dbReference type="CDD" id="cd06170">
    <property type="entry name" value="LuxR_C_like"/>
    <property type="match status" value="1"/>
</dbReference>
<dbReference type="AlphaFoldDB" id="A0A919RLB5"/>
<dbReference type="Proteomes" id="UP000606172">
    <property type="component" value="Unassembled WGS sequence"/>
</dbReference>